<accession>A0A126ZW93</accession>
<keyword evidence="1" id="KW-1133">Transmembrane helix</keyword>
<evidence type="ECO:0000256" key="1">
    <source>
        <dbReference type="SAM" id="Phobius"/>
    </source>
</evidence>
<name>A0A126ZW93_9MICC</name>
<feature type="transmembrane region" description="Helical" evidence="1">
    <location>
        <begin position="37"/>
        <end position="58"/>
    </location>
</feature>
<proteinExistence type="predicted"/>
<evidence type="ECO:0000313" key="3">
    <source>
        <dbReference type="Proteomes" id="UP000070134"/>
    </source>
</evidence>
<keyword evidence="3" id="KW-1185">Reference proteome</keyword>
<keyword evidence="1" id="KW-0472">Membrane</keyword>
<dbReference type="EMBL" id="CP014518">
    <property type="protein sequence ID" value="AMM31363.1"/>
    <property type="molecule type" value="Genomic_DNA"/>
</dbReference>
<dbReference type="KEGG" id="satk:SA2016_0673"/>
<dbReference type="AlphaFoldDB" id="A0A126ZW93"/>
<organism evidence="2 3">
    <name type="scientific">Sinomonas atrocyanea</name>
    <dbReference type="NCBI Taxonomy" id="37927"/>
    <lineage>
        <taxon>Bacteria</taxon>
        <taxon>Bacillati</taxon>
        <taxon>Actinomycetota</taxon>
        <taxon>Actinomycetes</taxon>
        <taxon>Micrococcales</taxon>
        <taxon>Micrococcaceae</taxon>
        <taxon>Sinomonas</taxon>
    </lineage>
</organism>
<dbReference type="OrthoDB" id="4964912at2"/>
<dbReference type="Proteomes" id="UP000070134">
    <property type="component" value="Chromosome"/>
</dbReference>
<dbReference type="RefSeq" id="WP_066495233.1">
    <property type="nucleotide sequence ID" value="NZ_BJMO01000022.1"/>
</dbReference>
<protein>
    <submittedName>
        <fullName evidence="2">Uncharacterized protein</fullName>
    </submittedName>
</protein>
<sequence>MTPPRHTRPAPVRAFLEYVLWTAVGTLFWLATASTVTAVETGIAAAVSLVCAVLARLARRALPFRARPGREWLRWAAVVPLAACADLLRLPGWLRSGQPEQLREAAMPTGGDRQTGWRAGGIVALSATPGSVVVASDPDSGAVTVHSVTSGWPRLDEQVLRDKEPGR</sequence>
<evidence type="ECO:0000313" key="2">
    <source>
        <dbReference type="EMBL" id="AMM31363.1"/>
    </source>
</evidence>
<reference evidence="2 3" key="1">
    <citation type="submission" date="2016-02" db="EMBL/GenBank/DDBJ databases">
        <title>Complete genome of Sinomonas atrocyanea KCTC 3377.</title>
        <authorList>
            <person name="Kim K.M."/>
        </authorList>
    </citation>
    <scope>NUCLEOTIDE SEQUENCE [LARGE SCALE GENOMIC DNA]</scope>
    <source>
        <strain evidence="2 3">KCTC 3377</strain>
    </source>
</reference>
<dbReference type="STRING" id="37927.SA2016_0673"/>
<keyword evidence="1" id="KW-0812">Transmembrane</keyword>
<feature type="transmembrane region" description="Helical" evidence="1">
    <location>
        <begin position="12"/>
        <end position="31"/>
    </location>
</feature>
<gene>
    <name evidence="2" type="ORF">SA2016_0673</name>
</gene>